<keyword evidence="4" id="KW-0862">Zinc</keyword>
<sequence length="127" mass="13075">MTMRDTDRALVQAASAVAKLRCRSAAHTVAAAARTTDGRVVSGVDVVHDSAGACAEVIVVGSAATQGVQDLETIVTVGDRGRSLLTPCGSCQRLLADRFPALRVIVGPLGDPRVVPVAELPTAHHPT</sequence>
<protein>
    <submittedName>
        <fullName evidence="6">Cytidine deaminase</fullName>
    </submittedName>
</protein>
<keyword evidence="7" id="KW-1185">Reference proteome</keyword>
<accession>A0A418MXN1</accession>
<dbReference type="AlphaFoldDB" id="A0A418MXN1"/>
<dbReference type="PANTHER" id="PTHR11644">
    <property type="entry name" value="CYTIDINE DEAMINASE"/>
    <property type="match status" value="1"/>
</dbReference>
<feature type="domain" description="CMP/dCMP-type deaminase" evidence="5">
    <location>
        <begin position="4"/>
        <end position="127"/>
    </location>
</feature>
<dbReference type="GO" id="GO:0042802">
    <property type="term" value="F:identical protein binding"/>
    <property type="evidence" value="ECO:0007669"/>
    <property type="project" value="UniProtKB-ARBA"/>
</dbReference>
<dbReference type="Pfam" id="PF00383">
    <property type="entry name" value="dCMP_cyt_deam_1"/>
    <property type="match status" value="1"/>
</dbReference>
<dbReference type="Gene3D" id="3.40.140.10">
    <property type="entry name" value="Cytidine Deaminase, domain 2"/>
    <property type="match status" value="1"/>
</dbReference>
<keyword evidence="3" id="KW-0378">Hydrolase</keyword>
<dbReference type="OrthoDB" id="9795347at2"/>
<dbReference type="GO" id="GO:0072527">
    <property type="term" value="P:pyrimidine-containing compound metabolic process"/>
    <property type="evidence" value="ECO:0007669"/>
    <property type="project" value="UniProtKB-ARBA"/>
</dbReference>
<evidence type="ECO:0000256" key="1">
    <source>
        <dbReference type="ARBA" id="ARBA00006576"/>
    </source>
</evidence>
<dbReference type="InterPro" id="IPR002125">
    <property type="entry name" value="CMP_dCMP_dom"/>
</dbReference>
<dbReference type="SUPFAM" id="SSF53927">
    <property type="entry name" value="Cytidine deaminase-like"/>
    <property type="match status" value="1"/>
</dbReference>
<dbReference type="PROSITE" id="PS00903">
    <property type="entry name" value="CYT_DCMP_DEAMINASES_1"/>
    <property type="match status" value="1"/>
</dbReference>
<proteinExistence type="inferred from homology"/>
<evidence type="ECO:0000259" key="5">
    <source>
        <dbReference type="PROSITE" id="PS51747"/>
    </source>
</evidence>
<keyword evidence="2" id="KW-0479">Metal-binding</keyword>
<dbReference type="RefSeq" id="WP_119573953.1">
    <property type="nucleotide sequence ID" value="NZ_QXEC01000005.1"/>
</dbReference>
<dbReference type="Proteomes" id="UP000283832">
    <property type="component" value="Unassembled WGS sequence"/>
</dbReference>
<comment type="caution">
    <text evidence="6">The sequence shown here is derived from an EMBL/GenBank/DDBJ whole genome shotgun (WGS) entry which is preliminary data.</text>
</comment>
<evidence type="ECO:0000256" key="3">
    <source>
        <dbReference type="ARBA" id="ARBA00022801"/>
    </source>
</evidence>
<dbReference type="CDD" id="cd01283">
    <property type="entry name" value="cytidine_deaminase"/>
    <property type="match status" value="1"/>
</dbReference>
<dbReference type="GO" id="GO:0055086">
    <property type="term" value="P:nucleobase-containing small molecule metabolic process"/>
    <property type="evidence" value="ECO:0007669"/>
    <property type="project" value="UniProtKB-ARBA"/>
</dbReference>
<evidence type="ECO:0000313" key="6">
    <source>
        <dbReference type="EMBL" id="RIV39624.1"/>
    </source>
</evidence>
<comment type="similarity">
    <text evidence="1">Belongs to the cytidine and deoxycytidylate deaminase family.</text>
</comment>
<gene>
    <name evidence="6" type="ORF">D2L64_07310</name>
</gene>
<dbReference type="GO" id="GO:0008270">
    <property type="term" value="F:zinc ion binding"/>
    <property type="evidence" value="ECO:0007669"/>
    <property type="project" value="InterPro"/>
</dbReference>
<dbReference type="GO" id="GO:0004126">
    <property type="term" value="F:cytidine deaminase activity"/>
    <property type="evidence" value="ECO:0007669"/>
    <property type="project" value="TreeGrafter"/>
</dbReference>
<dbReference type="PANTHER" id="PTHR11644:SF2">
    <property type="entry name" value="CYTIDINE DEAMINASE"/>
    <property type="match status" value="1"/>
</dbReference>
<evidence type="ECO:0000256" key="2">
    <source>
        <dbReference type="ARBA" id="ARBA00022723"/>
    </source>
</evidence>
<name>A0A418MXN1_9ACTN</name>
<reference evidence="6 7" key="1">
    <citation type="submission" date="2018-08" db="EMBL/GenBank/DDBJ databases">
        <title>Jishengella sp. nov., isolated from a root of Azadirachta indica A. Juss. var. siamensis Valenton.</title>
        <authorList>
            <person name="Kuncharoen N."/>
            <person name="Tanasupawat S."/>
            <person name="Kudo T."/>
            <person name="Ohkuma M."/>
        </authorList>
    </citation>
    <scope>NUCLEOTIDE SEQUENCE [LARGE SCALE GENOMIC DNA]</scope>
    <source>
        <strain evidence="6 7">AZ1-13</strain>
    </source>
</reference>
<dbReference type="InterPro" id="IPR016193">
    <property type="entry name" value="Cytidine_deaminase-like"/>
</dbReference>
<dbReference type="GO" id="GO:0005829">
    <property type="term" value="C:cytosol"/>
    <property type="evidence" value="ECO:0007669"/>
    <property type="project" value="TreeGrafter"/>
</dbReference>
<dbReference type="PROSITE" id="PS51747">
    <property type="entry name" value="CYT_DCMP_DEAMINASES_2"/>
    <property type="match status" value="1"/>
</dbReference>
<organism evidence="6 7">
    <name type="scientific">Micromonospora radicis</name>
    <dbReference type="NCBI Taxonomy" id="1894971"/>
    <lineage>
        <taxon>Bacteria</taxon>
        <taxon>Bacillati</taxon>
        <taxon>Actinomycetota</taxon>
        <taxon>Actinomycetes</taxon>
        <taxon>Micromonosporales</taxon>
        <taxon>Micromonosporaceae</taxon>
        <taxon>Micromonospora</taxon>
    </lineage>
</organism>
<dbReference type="InterPro" id="IPR016192">
    <property type="entry name" value="APOBEC/CMP_deaminase_Zn-bd"/>
</dbReference>
<dbReference type="EMBL" id="QXEC01000005">
    <property type="protein sequence ID" value="RIV39624.1"/>
    <property type="molecule type" value="Genomic_DNA"/>
</dbReference>
<evidence type="ECO:0000313" key="7">
    <source>
        <dbReference type="Proteomes" id="UP000283832"/>
    </source>
</evidence>
<evidence type="ECO:0000256" key="4">
    <source>
        <dbReference type="ARBA" id="ARBA00022833"/>
    </source>
</evidence>
<dbReference type="InterPro" id="IPR050202">
    <property type="entry name" value="Cyt/Deoxycyt_deaminase"/>
</dbReference>